<sequence length="656" mass="75475">MCDSEFIYKDYEECSSSKKSSQDNFITNEVKDALENALENARLLLDDENDDNNYDDGYEENDTYEDNDENFSDVNDNINDDDDDESIDDNDDNNNINVEHEQTPIQNLTPCVVIDSIDGEIKRCNGNTRLQRLQQMTGTWEIDTDAANNNSLHQLEICFFHMTLDQNQLHSSGAKQKVQLKKVISVLIFVFFAKKKSFFSCGGCCKEHSLKINRANVQIPCICIFKCPAFTEELIAHKSFSGYRARYICTKYFQKQSGHIYKKPGRGKIFIPCTELGKHLDDTSNTLADIGRWIISIEESLEELPRSLLIRTGLKMAKIDSNKLTENLLKEQLLLLLNNKKNKEIEVELSSSLLIKTTLKIAKIDPNKLKEKYYNITSKNVADIGEKMGKKILSLRSEIQLKKIIVQQRKQLVVNKKRNQRGLSLKSLNTNHITKVTTFITSMFLTMAFPKTKIWLTHIILSLYQNPKLLPKLRKILYSANIIFYTKQHEYWLAKLRMFQSNPVERIIKGPNIWNLAVIDNIDFKASTFVADNIFDVGRKTSHATLRMVFQFILPTTIPNITDNELIGQLMFGESTTTNYLLKQYETVFNTIIEKNKNKFKLEDVHLEIMKKIPSGSNIPVNVIIRDGQNGIFLYYACAWYAACMHACMHAIHNIV</sequence>
<protein>
    <submittedName>
        <fullName evidence="2">Uncharacterized protein</fullName>
    </submittedName>
</protein>
<dbReference type="OrthoDB" id="2448759at2759"/>
<feature type="compositionally biased region" description="Acidic residues" evidence="1">
    <location>
        <begin position="78"/>
        <end position="92"/>
    </location>
</feature>
<comment type="caution">
    <text evidence="2">The sequence shown here is derived from an EMBL/GenBank/DDBJ whole genome shotgun (WGS) entry which is preliminary data.</text>
</comment>
<proteinExistence type="predicted"/>
<feature type="compositionally biased region" description="Acidic residues" evidence="1">
    <location>
        <begin position="46"/>
        <end position="71"/>
    </location>
</feature>
<feature type="region of interest" description="Disordered" evidence="1">
    <location>
        <begin position="44"/>
        <end position="101"/>
    </location>
</feature>
<dbReference type="EMBL" id="QKWP01002545">
    <property type="protein sequence ID" value="RIB02933.1"/>
    <property type="molecule type" value="Genomic_DNA"/>
</dbReference>
<evidence type="ECO:0000313" key="2">
    <source>
        <dbReference type="EMBL" id="RIB02933.1"/>
    </source>
</evidence>
<name>A0A397U6H4_9GLOM</name>
<evidence type="ECO:0000256" key="1">
    <source>
        <dbReference type="SAM" id="MobiDB-lite"/>
    </source>
</evidence>
<evidence type="ECO:0000313" key="3">
    <source>
        <dbReference type="Proteomes" id="UP000266673"/>
    </source>
</evidence>
<reference evidence="2 3" key="1">
    <citation type="submission" date="2018-06" db="EMBL/GenBank/DDBJ databases">
        <title>Comparative genomics reveals the genomic features of Rhizophagus irregularis, R. cerebriforme, R. diaphanum and Gigaspora rosea, and their symbiotic lifestyle signature.</title>
        <authorList>
            <person name="Morin E."/>
            <person name="San Clemente H."/>
            <person name="Chen E.C.H."/>
            <person name="De La Providencia I."/>
            <person name="Hainaut M."/>
            <person name="Kuo A."/>
            <person name="Kohler A."/>
            <person name="Murat C."/>
            <person name="Tang N."/>
            <person name="Roy S."/>
            <person name="Loubradou J."/>
            <person name="Henrissat B."/>
            <person name="Grigoriev I.V."/>
            <person name="Corradi N."/>
            <person name="Roux C."/>
            <person name="Martin F.M."/>
        </authorList>
    </citation>
    <scope>NUCLEOTIDE SEQUENCE [LARGE SCALE GENOMIC DNA]</scope>
    <source>
        <strain evidence="2 3">DAOM 194757</strain>
    </source>
</reference>
<organism evidence="2 3">
    <name type="scientific">Gigaspora rosea</name>
    <dbReference type="NCBI Taxonomy" id="44941"/>
    <lineage>
        <taxon>Eukaryota</taxon>
        <taxon>Fungi</taxon>
        <taxon>Fungi incertae sedis</taxon>
        <taxon>Mucoromycota</taxon>
        <taxon>Glomeromycotina</taxon>
        <taxon>Glomeromycetes</taxon>
        <taxon>Diversisporales</taxon>
        <taxon>Gigasporaceae</taxon>
        <taxon>Gigaspora</taxon>
    </lineage>
</organism>
<accession>A0A397U6H4</accession>
<dbReference type="AlphaFoldDB" id="A0A397U6H4"/>
<keyword evidence="3" id="KW-1185">Reference proteome</keyword>
<dbReference type="Proteomes" id="UP000266673">
    <property type="component" value="Unassembled WGS sequence"/>
</dbReference>
<gene>
    <name evidence="2" type="ORF">C2G38_2226467</name>
</gene>